<dbReference type="Pfam" id="PF13411">
    <property type="entry name" value="MerR_1"/>
    <property type="match status" value="1"/>
</dbReference>
<dbReference type="Gene3D" id="1.10.1660.10">
    <property type="match status" value="1"/>
</dbReference>
<dbReference type="InterPro" id="IPR047057">
    <property type="entry name" value="MerR_fam"/>
</dbReference>
<dbReference type="GO" id="GO:0003700">
    <property type="term" value="F:DNA-binding transcription factor activity"/>
    <property type="evidence" value="ECO:0007669"/>
    <property type="project" value="InterPro"/>
</dbReference>
<dbReference type="SUPFAM" id="SSF55136">
    <property type="entry name" value="Probable bacterial effector-binding domain"/>
    <property type="match status" value="1"/>
</dbReference>
<dbReference type="InterPro" id="IPR009061">
    <property type="entry name" value="DNA-bd_dom_put_sf"/>
</dbReference>
<evidence type="ECO:0000313" key="8">
    <source>
        <dbReference type="Proteomes" id="UP000288812"/>
    </source>
</evidence>
<evidence type="ECO:0000256" key="3">
    <source>
        <dbReference type="ARBA" id="ARBA00023125"/>
    </source>
</evidence>
<reference evidence="7 8" key="1">
    <citation type="submission" date="2018-11" db="EMBL/GenBank/DDBJ databases">
        <title>Genome sequencing and assembly of Anaerosphaera sp. nov., GS7-6-2.</title>
        <authorList>
            <person name="Rettenmaier R."/>
            <person name="Liebl W."/>
            <person name="Zverlov V."/>
        </authorList>
    </citation>
    <scope>NUCLEOTIDE SEQUENCE [LARGE SCALE GENOMIC DNA]</scope>
    <source>
        <strain evidence="7 8">GS7-6-2</strain>
    </source>
</reference>
<keyword evidence="3" id="KW-0238">DNA-binding</keyword>
<name>A0A437S4I6_9FIRM</name>
<feature type="coiled-coil region" evidence="5">
    <location>
        <begin position="79"/>
        <end position="113"/>
    </location>
</feature>
<evidence type="ECO:0000256" key="2">
    <source>
        <dbReference type="ARBA" id="ARBA00023015"/>
    </source>
</evidence>
<dbReference type="RefSeq" id="WP_127725290.1">
    <property type="nucleotide sequence ID" value="NZ_RLIH01000019.1"/>
</dbReference>
<accession>A0A437S4I6</accession>
<dbReference type="Proteomes" id="UP000288812">
    <property type="component" value="Unassembled WGS sequence"/>
</dbReference>
<keyword evidence="2" id="KW-0805">Transcription regulation</keyword>
<proteinExistence type="predicted"/>
<keyword evidence="5" id="KW-0175">Coiled coil</keyword>
<dbReference type="OrthoDB" id="9773308at2"/>
<dbReference type="PANTHER" id="PTHR30204">
    <property type="entry name" value="REDOX-CYCLING DRUG-SENSING TRANSCRIPTIONAL ACTIVATOR SOXR"/>
    <property type="match status" value="1"/>
</dbReference>
<dbReference type="InterPro" id="IPR000551">
    <property type="entry name" value="MerR-type_HTH_dom"/>
</dbReference>
<protein>
    <submittedName>
        <fullName evidence="7">MerR family transcriptional regulator</fullName>
    </submittedName>
</protein>
<dbReference type="GO" id="GO:0003677">
    <property type="term" value="F:DNA binding"/>
    <property type="evidence" value="ECO:0007669"/>
    <property type="project" value="UniProtKB-KW"/>
</dbReference>
<evidence type="ECO:0000259" key="6">
    <source>
        <dbReference type="PROSITE" id="PS50937"/>
    </source>
</evidence>
<evidence type="ECO:0000256" key="5">
    <source>
        <dbReference type="SAM" id="Coils"/>
    </source>
</evidence>
<dbReference type="EMBL" id="RLIH01000019">
    <property type="protein sequence ID" value="RVU53952.1"/>
    <property type="molecule type" value="Genomic_DNA"/>
</dbReference>
<evidence type="ECO:0000313" key="7">
    <source>
        <dbReference type="EMBL" id="RVU53952.1"/>
    </source>
</evidence>
<dbReference type="PANTHER" id="PTHR30204:SF69">
    <property type="entry name" value="MERR-FAMILY TRANSCRIPTIONAL REGULATOR"/>
    <property type="match status" value="1"/>
</dbReference>
<keyword evidence="8" id="KW-1185">Reference proteome</keyword>
<dbReference type="SUPFAM" id="SSF46955">
    <property type="entry name" value="Putative DNA-binding domain"/>
    <property type="match status" value="1"/>
</dbReference>
<sequence length="266" mass="31628">MKKQFKINEVSRLFNIGPDSLRYYEKIGLLNPKRDQNNYRIYSLNEIYQLNIIAEFRKLNIPLAQIKNYIEDLSFSNTLSVLSEESNILKEEIKKLQIQKSLIDNQIENLREYFSMDTEKFTIKSFSKRHIVELKTSIILDEEFDFSIILLQRKSDFKVSSFKDNLIGASFSIKDFNREIPVKYDSVFIFHNEPNIATNYLDKGNYLSYIYKGNYDKLPSHIENLKKYARDNNLKIENTVYETYLVDNRYTAIPEEFLTELQVRIL</sequence>
<organism evidence="7 8">
    <name type="scientific">Anaerosphaera multitolerans</name>
    <dbReference type="NCBI Taxonomy" id="2487351"/>
    <lineage>
        <taxon>Bacteria</taxon>
        <taxon>Bacillati</taxon>
        <taxon>Bacillota</taxon>
        <taxon>Tissierellia</taxon>
        <taxon>Tissierellales</taxon>
        <taxon>Peptoniphilaceae</taxon>
        <taxon>Anaerosphaera</taxon>
    </lineage>
</organism>
<feature type="domain" description="HTH merR-type" evidence="6">
    <location>
        <begin position="4"/>
        <end position="72"/>
    </location>
</feature>
<keyword evidence="4" id="KW-0804">Transcription</keyword>
<keyword evidence="1" id="KW-0678">Repressor</keyword>
<evidence type="ECO:0000256" key="1">
    <source>
        <dbReference type="ARBA" id="ARBA00022491"/>
    </source>
</evidence>
<dbReference type="InterPro" id="IPR011256">
    <property type="entry name" value="Reg_factor_effector_dom_sf"/>
</dbReference>
<evidence type="ECO:0000256" key="4">
    <source>
        <dbReference type="ARBA" id="ARBA00023163"/>
    </source>
</evidence>
<dbReference type="PROSITE" id="PS50937">
    <property type="entry name" value="HTH_MERR_2"/>
    <property type="match status" value="1"/>
</dbReference>
<dbReference type="AlphaFoldDB" id="A0A437S4I6"/>
<comment type="caution">
    <text evidence="7">The sequence shown here is derived from an EMBL/GenBank/DDBJ whole genome shotgun (WGS) entry which is preliminary data.</text>
</comment>
<gene>
    <name evidence="7" type="ORF">EF514_09935</name>
</gene>
<dbReference type="SMART" id="SM00422">
    <property type="entry name" value="HTH_MERR"/>
    <property type="match status" value="1"/>
</dbReference>
<dbReference type="Gene3D" id="3.20.80.10">
    <property type="entry name" value="Regulatory factor, effector binding domain"/>
    <property type="match status" value="1"/>
</dbReference>